<evidence type="ECO:0000259" key="2">
    <source>
        <dbReference type="Pfam" id="PF01261"/>
    </source>
</evidence>
<dbReference type="RefSeq" id="WP_406693591.1">
    <property type="nucleotide sequence ID" value="NZ_CP155447.1"/>
</dbReference>
<sequence>MRDMLAEEVDPKVVRSRLADLGLQAGAWSLPVDWRGDAGRFAHDLEQLSRFAEAAAVVGARQTGTWVMPETLATLEPDGNRSSLLAATAEMHVQRLGAIARVLANHGVRLGLEVIGVESFRSGRGVPFVTRLSELDRQLGAIWQESANLGILVDGFHLYAADETIEAGFAWGVDRIVWVHVADLPTSSRSDRSAIQDHDRGLPGENGAIDSGQLLRRLAEEGYSGPVTAEPGAKCRSLAGRSAQEIARLVASAMNAVWPQPTP</sequence>
<proteinExistence type="predicted"/>
<evidence type="ECO:0000256" key="1">
    <source>
        <dbReference type="SAM" id="MobiDB-lite"/>
    </source>
</evidence>
<protein>
    <submittedName>
        <fullName evidence="3">TIM barrel protein</fullName>
    </submittedName>
</protein>
<feature type="compositionally biased region" description="Basic and acidic residues" evidence="1">
    <location>
        <begin position="189"/>
        <end position="202"/>
    </location>
</feature>
<organism evidence="3">
    <name type="scientific">Singulisphaera sp. Ch08</name>
    <dbReference type="NCBI Taxonomy" id="3120278"/>
    <lineage>
        <taxon>Bacteria</taxon>
        <taxon>Pseudomonadati</taxon>
        <taxon>Planctomycetota</taxon>
        <taxon>Planctomycetia</taxon>
        <taxon>Isosphaerales</taxon>
        <taxon>Isosphaeraceae</taxon>
        <taxon>Singulisphaera</taxon>
    </lineage>
</organism>
<dbReference type="InterPro" id="IPR036237">
    <property type="entry name" value="Xyl_isomerase-like_sf"/>
</dbReference>
<dbReference type="SUPFAM" id="SSF51658">
    <property type="entry name" value="Xylose isomerase-like"/>
    <property type="match status" value="1"/>
</dbReference>
<dbReference type="Pfam" id="PF01261">
    <property type="entry name" value="AP_endonuc_2"/>
    <property type="match status" value="1"/>
</dbReference>
<accession>A0AAU7C7C9</accession>
<dbReference type="EMBL" id="CP155447">
    <property type="protein sequence ID" value="XBH00909.1"/>
    <property type="molecule type" value="Genomic_DNA"/>
</dbReference>
<reference evidence="3" key="1">
    <citation type="submission" date="2024-05" db="EMBL/GenBank/DDBJ databases">
        <title>Planctomycetes of the genus Singulisphaera possess chitinolytic capabilities.</title>
        <authorList>
            <person name="Ivanova A."/>
        </authorList>
    </citation>
    <scope>NUCLEOTIDE SEQUENCE</scope>
    <source>
        <strain evidence="3">Ch08T</strain>
    </source>
</reference>
<name>A0AAU7C7C9_9BACT</name>
<dbReference type="PANTHER" id="PTHR12110">
    <property type="entry name" value="HYDROXYPYRUVATE ISOMERASE"/>
    <property type="match status" value="1"/>
</dbReference>
<dbReference type="InterPro" id="IPR013022">
    <property type="entry name" value="Xyl_isomerase-like_TIM-brl"/>
</dbReference>
<evidence type="ECO:0000313" key="3">
    <source>
        <dbReference type="EMBL" id="XBH00909.1"/>
    </source>
</evidence>
<dbReference type="Gene3D" id="3.20.20.150">
    <property type="entry name" value="Divalent-metal-dependent TIM barrel enzymes"/>
    <property type="match status" value="1"/>
</dbReference>
<feature type="domain" description="Xylose isomerase-like TIM barrel" evidence="2">
    <location>
        <begin position="12"/>
        <end position="235"/>
    </location>
</feature>
<dbReference type="InterPro" id="IPR050312">
    <property type="entry name" value="IolE/XylAMocC-like"/>
</dbReference>
<feature type="region of interest" description="Disordered" evidence="1">
    <location>
        <begin position="189"/>
        <end position="208"/>
    </location>
</feature>
<gene>
    <name evidence="3" type="ORF">V5E97_21390</name>
</gene>
<dbReference type="AlphaFoldDB" id="A0AAU7C7C9"/>